<feature type="compositionally biased region" description="Polar residues" evidence="1">
    <location>
        <begin position="41"/>
        <end position="57"/>
    </location>
</feature>
<feature type="region of interest" description="Disordered" evidence="1">
    <location>
        <begin position="1"/>
        <end position="110"/>
    </location>
</feature>
<reference evidence="3" key="2">
    <citation type="submission" date="2022-06" db="UniProtKB">
        <authorList>
            <consortium name="EnsemblMetazoa"/>
        </authorList>
    </citation>
    <scope>IDENTIFICATION</scope>
    <source>
        <strain evidence="3">PS312</strain>
    </source>
</reference>
<dbReference type="EnsemblMetazoa" id="PPA17190.1">
    <property type="protein sequence ID" value="PPA17190.1"/>
    <property type="gene ID" value="WBGene00106744"/>
</dbReference>
<proteinExistence type="predicted"/>
<feature type="compositionally biased region" description="Low complexity" evidence="1">
    <location>
        <begin position="200"/>
        <end position="211"/>
    </location>
</feature>
<accession>A0A2A6CBT0</accession>
<organism evidence="3 4">
    <name type="scientific">Pristionchus pacificus</name>
    <name type="common">Parasitic nematode worm</name>
    <dbReference type="NCBI Taxonomy" id="54126"/>
    <lineage>
        <taxon>Eukaryota</taxon>
        <taxon>Metazoa</taxon>
        <taxon>Ecdysozoa</taxon>
        <taxon>Nematoda</taxon>
        <taxon>Chromadorea</taxon>
        <taxon>Rhabditida</taxon>
        <taxon>Rhabditina</taxon>
        <taxon>Diplogasteromorpha</taxon>
        <taxon>Diplogasteroidea</taxon>
        <taxon>Neodiplogasteridae</taxon>
        <taxon>Pristionchus</taxon>
    </lineage>
</organism>
<accession>A0A8R1UB16</accession>
<reference evidence="4" key="1">
    <citation type="journal article" date="2008" name="Nat. Genet.">
        <title>The Pristionchus pacificus genome provides a unique perspective on nematode lifestyle and parasitism.</title>
        <authorList>
            <person name="Dieterich C."/>
            <person name="Clifton S.W."/>
            <person name="Schuster L.N."/>
            <person name="Chinwalla A."/>
            <person name="Delehaunty K."/>
            <person name="Dinkelacker I."/>
            <person name="Fulton L."/>
            <person name="Fulton R."/>
            <person name="Godfrey J."/>
            <person name="Minx P."/>
            <person name="Mitreva M."/>
            <person name="Roeseler W."/>
            <person name="Tian H."/>
            <person name="Witte H."/>
            <person name="Yang S.P."/>
            <person name="Wilson R.K."/>
            <person name="Sommer R.J."/>
        </authorList>
    </citation>
    <scope>NUCLEOTIDE SEQUENCE [LARGE SCALE GENOMIC DNA]</scope>
    <source>
        <strain evidence="4">PS312</strain>
    </source>
</reference>
<name>A0A2A6CBT0_PRIPA</name>
<feature type="transmembrane region" description="Helical" evidence="2">
    <location>
        <begin position="114"/>
        <end position="135"/>
    </location>
</feature>
<evidence type="ECO:0000256" key="1">
    <source>
        <dbReference type="SAM" id="MobiDB-lite"/>
    </source>
</evidence>
<feature type="compositionally biased region" description="Basic and acidic residues" evidence="1">
    <location>
        <begin position="181"/>
        <end position="199"/>
    </location>
</feature>
<sequence>MVSDSSTQEDKPSDSMANSHSVPPPVKPTESPPETFKPDSMTVTETNPMETSVQPETSTERQSDPAPEPSPESMNTLTNSAPVIDNDSTEPPMADGPIIEESSSTGDDSSSSTVLIVVILAIVIALIVFIIFFVCKIYRKKKGQTKGGKGKKLKQTNVKVAKKKPDDANSKASAKTAKSISEMKKDGKGLKEKNIDKSKTGSSSSKSTKSGKNAIVIPSLEVDSTLESGSSSPAKIEAQQSVFVCYGNQWRQVRRVDSDFSFSIASQ</sequence>
<keyword evidence="2" id="KW-0812">Transmembrane</keyword>
<feature type="compositionally biased region" description="Polar residues" evidence="1">
    <location>
        <begin position="72"/>
        <end position="81"/>
    </location>
</feature>
<feature type="compositionally biased region" description="Low complexity" evidence="1">
    <location>
        <begin position="170"/>
        <end position="179"/>
    </location>
</feature>
<keyword evidence="4" id="KW-1185">Reference proteome</keyword>
<protein>
    <submittedName>
        <fullName evidence="3">Uncharacterized protein</fullName>
    </submittedName>
</protein>
<dbReference type="Proteomes" id="UP000005239">
    <property type="component" value="Unassembled WGS sequence"/>
</dbReference>
<feature type="compositionally biased region" description="Pro residues" evidence="1">
    <location>
        <begin position="22"/>
        <end position="31"/>
    </location>
</feature>
<gene>
    <name evidence="3" type="primary">WBGene00106744</name>
</gene>
<evidence type="ECO:0000313" key="4">
    <source>
        <dbReference type="Proteomes" id="UP000005239"/>
    </source>
</evidence>
<feature type="compositionally biased region" description="Basic residues" evidence="1">
    <location>
        <begin position="144"/>
        <end position="154"/>
    </location>
</feature>
<keyword evidence="2" id="KW-1133">Transmembrane helix</keyword>
<keyword evidence="2" id="KW-0472">Membrane</keyword>
<dbReference type="AlphaFoldDB" id="A0A2A6CBT0"/>
<evidence type="ECO:0000256" key="2">
    <source>
        <dbReference type="SAM" id="Phobius"/>
    </source>
</evidence>
<feature type="region of interest" description="Disordered" evidence="1">
    <location>
        <begin position="144"/>
        <end position="211"/>
    </location>
</feature>
<evidence type="ECO:0000313" key="3">
    <source>
        <dbReference type="EnsemblMetazoa" id="PPA17190.1"/>
    </source>
</evidence>